<evidence type="ECO:0000256" key="2">
    <source>
        <dbReference type="ARBA" id="ARBA00022801"/>
    </source>
</evidence>
<organism evidence="3 4">
    <name type="scientific">Dictyostelium firmibasis</name>
    <dbReference type="NCBI Taxonomy" id="79012"/>
    <lineage>
        <taxon>Eukaryota</taxon>
        <taxon>Amoebozoa</taxon>
        <taxon>Evosea</taxon>
        <taxon>Eumycetozoa</taxon>
        <taxon>Dictyostelia</taxon>
        <taxon>Dictyosteliales</taxon>
        <taxon>Dictyosteliaceae</taxon>
        <taxon>Dictyostelium</taxon>
    </lineage>
</organism>
<dbReference type="Gene3D" id="3.40.50.1240">
    <property type="entry name" value="Phosphoglycerate mutase-like"/>
    <property type="match status" value="1"/>
</dbReference>
<accession>A0AAN7U488</accession>
<dbReference type="InterPro" id="IPR050645">
    <property type="entry name" value="Histidine_acid_phosphatase"/>
</dbReference>
<dbReference type="InterPro" id="IPR000560">
    <property type="entry name" value="His_Pase_clade-2"/>
</dbReference>
<evidence type="ECO:0000313" key="4">
    <source>
        <dbReference type="Proteomes" id="UP001344447"/>
    </source>
</evidence>
<comment type="similarity">
    <text evidence="1">Belongs to the histidine acid phosphatase family.</text>
</comment>
<dbReference type="AlphaFoldDB" id="A0AAN7U488"/>
<sequence>MFSYFKKTEKVEEIQNGGGIKVELQTNISNSDLKNEHSDPKFKFSPLRSTDVHVEDYGDEKYKLKFIQIVTRHGRRTPESNRTPLTMWMCNSMDHLISNKDSPRPECAPGQLTVLGIIDQINVGKIYRKLFIDHLSFLDSQYNKDQIFIRSTNTTRTISSARSLMHGLYGGSFTDEQEKSPHHSTFLVKPDNEENMYPRSSTKLVFLKNLLKQHPKVIEENQRSRLDNFTKKVNQIFENSKPEESNFRVRGFRSYAGLVNSFDCFRNNGLPIPKGLTNDIIQRMYEESAKEFKSSKYFPEISILSIGRFVDDLNKELKLKSRNDQSVKDLKLSLYSGHDTTLAALLVAYDMYEDKIHPVTSSTLEFLLMQDKDYKEPEVKNVSKSLEKELIKHQYVKVIYNHKPIHIGPCKDKEVDGMCPLSEFLKISQSIIPTNYEEQSKLTQVDRKRYISLIED</sequence>
<dbReference type="PROSITE" id="PS00616">
    <property type="entry name" value="HIS_ACID_PHOSPHAT_1"/>
    <property type="match status" value="1"/>
</dbReference>
<evidence type="ECO:0000313" key="3">
    <source>
        <dbReference type="EMBL" id="KAK5580961.1"/>
    </source>
</evidence>
<dbReference type="Pfam" id="PF00328">
    <property type="entry name" value="His_Phos_2"/>
    <property type="match status" value="1"/>
</dbReference>
<keyword evidence="4" id="KW-1185">Reference proteome</keyword>
<evidence type="ECO:0000256" key="1">
    <source>
        <dbReference type="ARBA" id="ARBA00005375"/>
    </source>
</evidence>
<dbReference type="InterPro" id="IPR033379">
    <property type="entry name" value="Acid_Pase_AS"/>
</dbReference>
<dbReference type="PROSITE" id="PS00778">
    <property type="entry name" value="HIS_ACID_PHOSPHAT_2"/>
    <property type="match status" value="1"/>
</dbReference>
<protein>
    <recommendedName>
        <fullName evidence="5">Acid phosphatase</fullName>
    </recommendedName>
</protein>
<evidence type="ECO:0008006" key="5">
    <source>
        <dbReference type="Google" id="ProtNLM"/>
    </source>
</evidence>
<dbReference type="Proteomes" id="UP001344447">
    <property type="component" value="Unassembled WGS sequence"/>
</dbReference>
<dbReference type="InterPro" id="IPR029033">
    <property type="entry name" value="His_PPase_superfam"/>
</dbReference>
<keyword evidence="2" id="KW-0378">Hydrolase</keyword>
<gene>
    <name evidence="3" type="ORF">RB653_000988</name>
</gene>
<dbReference type="CDD" id="cd07061">
    <property type="entry name" value="HP_HAP_like"/>
    <property type="match status" value="1"/>
</dbReference>
<reference evidence="3 4" key="1">
    <citation type="submission" date="2023-11" db="EMBL/GenBank/DDBJ databases">
        <title>Dfirmibasis_genome.</title>
        <authorList>
            <person name="Edelbroek B."/>
            <person name="Kjellin J."/>
            <person name="Jerlstrom-Hultqvist J."/>
            <person name="Soderbom F."/>
        </authorList>
    </citation>
    <scope>NUCLEOTIDE SEQUENCE [LARGE SCALE GENOMIC DNA]</scope>
    <source>
        <strain evidence="3 4">TNS-C-14</strain>
    </source>
</reference>
<dbReference type="PANTHER" id="PTHR11567">
    <property type="entry name" value="ACID PHOSPHATASE-RELATED"/>
    <property type="match status" value="1"/>
</dbReference>
<dbReference type="SUPFAM" id="SSF53254">
    <property type="entry name" value="Phosphoglycerate mutase-like"/>
    <property type="match status" value="1"/>
</dbReference>
<comment type="caution">
    <text evidence="3">The sequence shown here is derived from an EMBL/GenBank/DDBJ whole genome shotgun (WGS) entry which is preliminary data.</text>
</comment>
<dbReference type="EMBL" id="JAVFKY010000002">
    <property type="protein sequence ID" value="KAK5580961.1"/>
    <property type="molecule type" value="Genomic_DNA"/>
</dbReference>
<dbReference type="GO" id="GO:0016791">
    <property type="term" value="F:phosphatase activity"/>
    <property type="evidence" value="ECO:0007669"/>
    <property type="project" value="TreeGrafter"/>
</dbReference>
<name>A0AAN7U488_9MYCE</name>
<proteinExistence type="inferred from homology"/>
<dbReference type="PANTHER" id="PTHR11567:SF110">
    <property type="entry name" value="2-PHOSPHOXYLOSE PHOSPHATASE 1"/>
    <property type="match status" value="1"/>
</dbReference>